<name>A0AAD1SFY1_PELCU</name>
<dbReference type="EMBL" id="OW240917">
    <property type="protein sequence ID" value="CAH2300842.1"/>
    <property type="molecule type" value="Genomic_DNA"/>
</dbReference>
<accession>A0AAD1SFY1</accession>
<feature type="non-terminal residue" evidence="1">
    <location>
        <position position="1"/>
    </location>
</feature>
<reference evidence="1" key="1">
    <citation type="submission" date="2022-03" db="EMBL/GenBank/DDBJ databases">
        <authorList>
            <person name="Alioto T."/>
            <person name="Alioto T."/>
            <person name="Gomez Garrido J."/>
        </authorList>
    </citation>
    <scope>NUCLEOTIDE SEQUENCE</scope>
</reference>
<sequence>KKGFSGDAYSNIMCFSHPPASGTVQKDICIINPILSGLFQKSPDTQGSVPTVRDDK</sequence>
<evidence type="ECO:0000313" key="2">
    <source>
        <dbReference type="Proteomes" id="UP001295444"/>
    </source>
</evidence>
<evidence type="ECO:0000313" key="1">
    <source>
        <dbReference type="EMBL" id="CAH2300842.1"/>
    </source>
</evidence>
<dbReference type="AlphaFoldDB" id="A0AAD1SFY1"/>
<gene>
    <name evidence="1" type="ORF">PECUL_23A014250</name>
</gene>
<protein>
    <submittedName>
        <fullName evidence="1">Uncharacterized protein</fullName>
    </submittedName>
</protein>
<feature type="non-terminal residue" evidence="1">
    <location>
        <position position="56"/>
    </location>
</feature>
<keyword evidence="2" id="KW-1185">Reference proteome</keyword>
<proteinExistence type="predicted"/>
<dbReference type="Proteomes" id="UP001295444">
    <property type="component" value="Chromosome 06"/>
</dbReference>
<organism evidence="1 2">
    <name type="scientific">Pelobates cultripes</name>
    <name type="common">Western spadefoot toad</name>
    <dbReference type="NCBI Taxonomy" id="61616"/>
    <lineage>
        <taxon>Eukaryota</taxon>
        <taxon>Metazoa</taxon>
        <taxon>Chordata</taxon>
        <taxon>Craniata</taxon>
        <taxon>Vertebrata</taxon>
        <taxon>Euteleostomi</taxon>
        <taxon>Amphibia</taxon>
        <taxon>Batrachia</taxon>
        <taxon>Anura</taxon>
        <taxon>Pelobatoidea</taxon>
        <taxon>Pelobatidae</taxon>
        <taxon>Pelobates</taxon>
    </lineage>
</organism>